<dbReference type="PANTHER" id="PTHR30033">
    <property type="entry name" value="FLAGELLAR HOOK-ASSOCIATED PROTEIN 1"/>
    <property type="match status" value="1"/>
</dbReference>
<sequence>MINAIYNTGVTAMMNSQTSVNVTTNNIVNADVPGYKKQSPVYETNTSIKKNGLHIGTGAEIAGIEASMNHFVEQQYLSTSSDAASYNEQLIYLKQLESTLPQTDTTGLNATLTGFFGGWNTLSSDPTQPGNWEEVLSSAQALVSTLNSTYAEMDGVSQSIEQEIAAQVTEANALIDQIASLNAQVAANPTDNQAVDARDQAVRELATYMNVTVEPQVDGTVTVLAEGSYTLVEGQQTHHLSHQPAQSRESLMPSSTFVGSVEFQGESSEELMLEFVDDTHFYASLDDGKTWVTDDSGSPVLYTAGDSDNAESIAGVDVWFDKTSGAHAAGDRYIISPKSGLYLEKGDGYYLNITPLSDAQGVLASDKATSGSIAGLFLTRDDSVVAAMEALDGMASALIWETNVLHAKGAGLEHHTSLTGSYAVEDTSKALAQSELPYGSMIEAGDVEYVIYNDDGTVASRFSVTIDPAIDSLANLATKINAASGGDLKATVSVDGTLELAAATDKSFEVAQDDANLMAGLGLNTFFTGSSAEDVAVNSYVLQNAQHINAGVVNADGTVVSGSNNTALQLAALEELNVNITVGTVSYDESFSSFSSMLVSSVGADVVRAEQNQAYAQGSSDYYYEYQLSSSGVNVDEEQVNLIKYQQQYEACSKIISTAREMLDEVLGLL</sequence>
<evidence type="ECO:0000256" key="3">
    <source>
        <dbReference type="ARBA" id="ARBA00009677"/>
    </source>
</evidence>
<feature type="domain" description="Flagellar basal-body/hook protein C-terminal" evidence="8">
    <location>
        <begin position="628"/>
        <end position="668"/>
    </location>
</feature>
<dbReference type="Pfam" id="PF00460">
    <property type="entry name" value="Flg_bb_rod"/>
    <property type="match status" value="1"/>
</dbReference>
<dbReference type="GO" id="GO:0005576">
    <property type="term" value="C:extracellular region"/>
    <property type="evidence" value="ECO:0007669"/>
    <property type="project" value="UniProtKB-SubCell"/>
</dbReference>
<dbReference type="EMBL" id="JXMS01000005">
    <property type="protein sequence ID" value="OBQ55166.1"/>
    <property type="molecule type" value="Genomic_DNA"/>
</dbReference>
<dbReference type="STRING" id="1560234.SP90_04100"/>
<dbReference type="RefSeq" id="WP_066852893.1">
    <property type="nucleotide sequence ID" value="NZ_JXMS01000005.1"/>
</dbReference>
<evidence type="ECO:0000256" key="4">
    <source>
        <dbReference type="ARBA" id="ARBA00016244"/>
    </source>
</evidence>
<accession>A0A1B7XI26</accession>
<dbReference type="GO" id="GO:0044780">
    <property type="term" value="P:bacterial-type flagellum assembly"/>
    <property type="evidence" value="ECO:0007669"/>
    <property type="project" value="InterPro"/>
</dbReference>
<comment type="subcellular location">
    <subcellularLocation>
        <location evidence="1">Bacterial flagellum</location>
    </subcellularLocation>
    <subcellularLocation>
        <location evidence="2">Secreted</location>
    </subcellularLocation>
</comment>
<reference evidence="10 11" key="1">
    <citation type="submission" date="2015-01" db="EMBL/GenBank/DDBJ databases">
        <title>Desulfovibrio sp. JC271 draft genome sequence.</title>
        <authorList>
            <person name="Shivani Y."/>
            <person name="Subhash Y."/>
            <person name="Sasikala C."/>
            <person name="Ramana C.V."/>
        </authorList>
    </citation>
    <scope>NUCLEOTIDE SEQUENCE [LARGE SCALE GENOMIC DNA]</scope>
    <source>
        <strain evidence="10 11">JC271</strain>
    </source>
</reference>
<dbReference type="InterPro" id="IPR010930">
    <property type="entry name" value="Flg_bb/hook_C_dom"/>
</dbReference>
<dbReference type="GO" id="GO:0009424">
    <property type="term" value="C:bacterial-type flagellum hook"/>
    <property type="evidence" value="ECO:0007669"/>
    <property type="project" value="InterPro"/>
</dbReference>
<dbReference type="PRINTS" id="PR01005">
    <property type="entry name" value="FLGHOOKAP1"/>
</dbReference>
<evidence type="ECO:0000313" key="10">
    <source>
        <dbReference type="EMBL" id="OBQ55166.1"/>
    </source>
</evidence>
<dbReference type="Proteomes" id="UP000091979">
    <property type="component" value="Unassembled WGS sequence"/>
</dbReference>
<evidence type="ECO:0000256" key="5">
    <source>
        <dbReference type="ARBA" id="ARBA00022525"/>
    </source>
</evidence>
<dbReference type="Pfam" id="PF06429">
    <property type="entry name" value="Flg_bbr_C"/>
    <property type="match status" value="1"/>
</dbReference>
<evidence type="ECO:0000259" key="9">
    <source>
        <dbReference type="Pfam" id="PF22638"/>
    </source>
</evidence>
<dbReference type="Pfam" id="PF22638">
    <property type="entry name" value="FlgK_D1"/>
    <property type="match status" value="1"/>
</dbReference>
<keyword evidence="6" id="KW-0975">Bacterial flagellum</keyword>
<dbReference type="GO" id="GO:0005198">
    <property type="term" value="F:structural molecule activity"/>
    <property type="evidence" value="ECO:0007669"/>
    <property type="project" value="InterPro"/>
</dbReference>
<feature type="domain" description="Flagellar hook-associated protein FlgK helical" evidence="9">
    <location>
        <begin position="93"/>
        <end position="248"/>
    </location>
</feature>
<proteinExistence type="inferred from homology"/>
<dbReference type="AlphaFoldDB" id="A0A1B7XI26"/>
<protein>
    <recommendedName>
        <fullName evidence="4">Flagellar hook-associated protein 1</fullName>
    </recommendedName>
</protein>
<dbReference type="PANTHER" id="PTHR30033:SF2">
    <property type="entry name" value="FLAGELLAR HOOK PROTEIN"/>
    <property type="match status" value="1"/>
</dbReference>
<keyword evidence="11" id="KW-1185">Reference proteome</keyword>
<organism evidence="10 11">
    <name type="scientific">Halodesulfovibrio spirochaetisodalis</name>
    <dbReference type="NCBI Taxonomy" id="1560234"/>
    <lineage>
        <taxon>Bacteria</taxon>
        <taxon>Pseudomonadati</taxon>
        <taxon>Thermodesulfobacteriota</taxon>
        <taxon>Desulfovibrionia</taxon>
        <taxon>Desulfovibrionales</taxon>
        <taxon>Desulfovibrionaceae</taxon>
        <taxon>Halodesulfovibrio</taxon>
    </lineage>
</organism>
<evidence type="ECO:0000256" key="2">
    <source>
        <dbReference type="ARBA" id="ARBA00004613"/>
    </source>
</evidence>
<dbReference type="NCBIfam" id="TIGR02492">
    <property type="entry name" value="flgK_ends"/>
    <property type="match status" value="1"/>
</dbReference>
<comment type="similarity">
    <text evidence="3">Belongs to the flagella basal body rod proteins family.</text>
</comment>
<keyword evidence="5" id="KW-0964">Secreted</keyword>
<gene>
    <name evidence="10" type="ORF">SP90_04100</name>
</gene>
<evidence type="ECO:0000313" key="11">
    <source>
        <dbReference type="Proteomes" id="UP000091979"/>
    </source>
</evidence>
<dbReference type="InterPro" id="IPR002371">
    <property type="entry name" value="FlgK"/>
</dbReference>
<evidence type="ECO:0000259" key="7">
    <source>
        <dbReference type="Pfam" id="PF00460"/>
    </source>
</evidence>
<dbReference type="InterPro" id="IPR053927">
    <property type="entry name" value="FlgK_helical"/>
</dbReference>
<evidence type="ECO:0000256" key="6">
    <source>
        <dbReference type="ARBA" id="ARBA00023143"/>
    </source>
</evidence>
<comment type="caution">
    <text evidence="10">The sequence shown here is derived from an EMBL/GenBank/DDBJ whole genome shotgun (WGS) entry which is preliminary data.</text>
</comment>
<dbReference type="InterPro" id="IPR001444">
    <property type="entry name" value="Flag_bb_rod_N"/>
</dbReference>
<dbReference type="OrthoDB" id="9802553at2"/>
<name>A0A1B7XI26_9BACT</name>
<evidence type="ECO:0000256" key="1">
    <source>
        <dbReference type="ARBA" id="ARBA00004365"/>
    </source>
</evidence>
<feature type="domain" description="Flagellar basal body rod protein N-terminal" evidence="7">
    <location>
        <begin position="7"/>
        <end position="36"/>
    </location>
</feature>
<dbReference type="SUPFAM" id="SSF64518">
    <property type="entry name" value="Phase 1 flagellin"/>
    <property type="match status" value="1"/>
</dbReference>
<dbReference type="PATRIC" id="fig|1560234.3.peg.2768"/>
<evidence type="ECO:0000259" key="8">
    <source>
        <dbReference type="Pfam" id="PF06429"/>
    </source>
</evidence>